<dbReference type="PANTHER" id="PTHR46494">
    <property type="entry name" value="CORA FAMILY METAL ION TRANSPORTER (EUROFUNG)"/>
    <property type="match status" value="1"/>
</dbReference>
<evidence type="ECO:0000313" key="6">
    <source>
        <dbReference type="EMBL" id="PMD49385.1"/>
    </source>
</evidence>
<dbReference type="InterPro" id="IPR002523">
    <property type="entry name" value="MgTranspt_CorA/ZnTranspt_ZntB"/>
</dbReference>
<reference evidence="6 7" key="1">
    <citation type="submission" date="2016-04" db="EMBL/GenBank/DDBJ databases">
        <title>A degradative enzymes factory behind the ericoid mycorrhizal symbiosis.</title>
        <authorList>
            <consortium name="DOE Joint Genome Institute"/>
            <person name="Martino E."/>
            <person name="Morin E."/>
            <person name="Grelet G."/>
            <person name="Kuo A."/>
            <person name="Kohler A."/>
            <person name="Daghino S."/>
            <person name="Barry K."/>
            <person name="Choi C."/>
            <person name="Cichocki N."/>
            <person name="Clum A."/>
            <person name="Copeland A."/>
            <person name="Hainaut M."/>
            <person name="Haridas S."/>
            <person name="Labutti K."/>
            <person name="Lindquist E."/>
            <person name="Lipzen A."/>
            <person name="Khouja H.-R."/>
            <person name="Murat C."/>
            <person name="Ohm R."/>
            <person name="Olson A."/>
            <person name="Spatafora J."/>
            <person name="Veneault-Fourrey C."/>
            <person name="Henrissat B."/>
            <person name="Grigoriev I."/>
            <person name="Martin F."/>
            <person name="Perotto S."/>
        </authorList>
    </citation>
    <scope>NUCLEOTIDE SEQUENCE [LARGE SCALE GENOMIC DNA]</scope>
    <source>
        <strain evidence="6 7">E</strain>
    </source>
</reference>
<dbReference type="SUPFAM" id="SSF144083">
    <property type="entry name" value="Magnesium transport protein CorA, transmembrane region"/>
    <property type="match status" value="1"/>
</dbReference>
<name>A0A2J6SF35_9HELO</name>
<proteinExistence type="predicted"/>
<dbReference type="OrthoDB" id="2830640at2759"/>
<dbReference type="GO" id="GO:0000287">
    <property type="term" value="F:magnesium ion binding"/>
    <property type="evidence" value="ECO:0007669"/>
    <property type="project" value="TreeGrafter"/>
</dbReference>
<dbReference type="GO" id="GO:0005886">
    <property type="term" value="C:plasma membrane"/>
    <property type="evidence" value="ECO:0007669"/>
    <property type="project" value="UniProtKB-SubCell"/>
</dbReference>
<feature type="transmembrane region" description="Helical" evidence="5">
    <location>
        <begin position="374"/>
        <end position="394"/>
    </location>
</feature>
<dbReference type="AlphaFoldDB" id="A0A2J6SF35"/>
<dbReference type="Proteomes" id="UP000235371">
    <property type="component" value="Unassembled WGS sequence"/>
</dbReference>
<organism evidence="6 7">
    <name type="scientific">Hyaloscypha bicolor E</name>
    <dbReference type="NCBI Taxonomy" id="1095630"/>
    <lineage>
        <taxon>Eukaryota</taxon>
        <taxon>Fungi</taxon>
        <taxon>Dikarya</taxon>
        <taxon>Ascomycota</taxon>
        <taxon>Pezizomycotina</taxon>
        <taxon>Leotiomycetes</taxon>
        <taxon>Helotiales</taxon>
        <taxon>Hyaloscyphaceae</taxon>
        <taxon>Hyaloscypha</taxon>
        <taxon>Hyaloscypha bicolor</taxon>
    </lineage>
</organism>
<dbReference type="GO" id="GO:0015087">
    <property type="term" value="F:cobalt ion transmembrane transporter activity"/>
    <property type="evidence" value="ECO:0007669"/>
    <property type="project" value="TreeGrafter"/>
</dbReference>
<dbReference type="STRING" id="1095630.A0A2J6SF35"/>
<evidence type="ECO:0000313" key="7">
    <source>
        <dbReference type="Proteomes" id="UP000235371"/>
    </source>
</evidence>
<feature type="transmembrane region" description="Helical" evidence="5">
    <location>
        <begin position="338"/>
        <end position="362"/>
    </location>
</feature>
<evidence type="ECO:0000256" key="2">
    <source>
        <dbReference type="ARBA" id="ARBA00022692"/>
    </source>
</evidence>
<keyword evidence="7" id="KW-1185">Reference proteome</keyword>
<dbReference type="EMBL" id="KZ613921">
    <property type="protein sequence ID" value="PMD49385.1"/>
    <property type="molecule type" value="Genomic_DNA"/>
</dbReference>
<dbReference type="Pfam" id="PF01544">
    <property type="entry name" value="CorA"/>
    <property type="match status" value="1"/>
</dbReference>
<dbReference type="GO" id="GO:0015095">
    <property type="term" value="F:magnesium ion transmembrane transporter activity"/>
    <property type="evidence" value="ECO:0007669"/>
    <property type="project" value="TreeGrafter"/>
</dbReference>
<dbReference type="RefSeq" id="XP_024726289.1">
    <property type="nucleotide sequence ID" value="XM_024882202.1"/>
</dbReference>
<dbReference type="GO" id="GO:0050897">
    <property type="term" value="F:cobalt ion binding"/>
    <property type="evidence" value="ECO:0007669"/>
    <property type="project" value="TreeGrafter"/>
</dbReference>
<keyword evidence="3 5" id="KW-1133">Transmembrane helix</keyword>
<dbReference type="PANTHER" id="PTHR46494:SF1">
    <property type="entry name" value="CORA FAMILY METAL ION TRANSPORTER (EUROFUNG)"/>
    <property type="match status" value="1"/>
</dbReference>
<dbReference type="GeneID" id="36590279"/>
<evidence type="ECO:0000256" key="1">
    <source>
        <dbReference type="ARBA" id="ARBA00004651"/>
    </source>
</evidence>
<keyword evidence="4 5" id="KW-0472">Membrane</keyword>
<keyword evidence="2 5" id="KW-0812">Transmembrane</keyword>
<dbReference type="Gene3D" id="1.20.58.340">
    <property type="entry name" value="Magnesium transport protein CorA, transmembrane region"/>
    <property type="match status" value="1"/>
</dbReference>
<sequence>MAVRPATATKAPAKVLAYDAATKTWKSSERDLLEGTPPEVWCYIFLEDADWFGSKKCLKEDRLKILKPFGSPDLLSDNLCVLLNGYFGSNSSLSSDGKLEHLSTWFRWLTKKVLTDKEIKEKSDKIKANTQVPTGTYFPWHKKKDSAPKENDVKGYEWYEMGFFTSWSYPESKVLCIGTPKEVREQLTEVLEASPELQLRDPFALLRPLFDEVIKACDLYTWRATNAVRDIEKERYNKKPGFGDLQELYRHVVHLVEVEEVAIDTLASLARRQETNFRLSTELSQKYQIQAQEYLSFQIQLMSSMKARAVAAERRLESEITLAHNMLASSDNSIMKSITLLTMIFLPATFISVLFNTAFFSFDKDGWTISSKFWLYWAVVVPVTVVVLAVWWYWGGSYRKIRSRILHNNSMV</sequence>
<evidence type="ECO:0000256" key="3">
    <source>
        <dbReference type="ARBA" id="ARBA00022989"/>
    </source>
</evidence>
<accession>A0A2J6SF35</accession>
<dbReference type="InterPro" id="IPR045863">
    <property type="entry name" value="CorA_TM1_TM2"/>
</dbReference>
<protein>
    <submittedName>
        <fullName evidence="6">Uncharacterized protein</fullName>
    </submittedName>
</protein>
<evidence type="ECO:0000256" key="4">
    <source>
        <dbReference type="ARBA" id="ARBA00023136"/>
    </source>
</evidence>
<gene>
    <name evidence="6" type="ORF">K444DRAFT_622946</name>
</gene>
<comment type="subcellular location">
    <subcellularLocation>
        <location evidence="1">Cell membrane</location>
        <topology evidence="1">Multi-pass membrane protein</topology>
    </subcellularLocation>
</comment>
<evidence type="ECO:0000256" key="5">
    <source>
        <dbReference type="SAM" id="Phobius"/>
    </source>
</evidence>
<dbReference type="InParanoid" id="A0A2J6SF35"/>